<evidence type="ECO:0000256" key="3">
    <source>
        <dbReference type="SAM" id="Coils"/>
    </source>
</evidence>
<proteinExistence type="predicted"/>
<dbReference type="GO" id="GO:0005524">
    <property type="term" value="F:ATP binding"/>
    <property type="evidence" value="ECO:0007669"/>
    <property type="project" value="UniProtKB-KW"/>
</dbReference>
<gene>
    <name evidence="4" type="primary">AVEN_63169_1</name>
    <name evidence="4" type="ORF">NPIL_189061</name>
</gene>
<dbReference type="EMBL" id="BMAW01048485">
    <property type="protein sequence ID" value="GFS66189.1"/>
    <property type="molecule type" value="Genomic_DNA"/>
</dbReference>
<dbReference type="AlphaFoldDB" id="A0A8X6J074"/>
<feature type="coiled-coil region" evidence="3">
    <location>
        <begin position="318"/>
        <end position="431"/>
    </location>
</feature>
<organism evidence="4 5">
    <name type="scientific">Nephila pilipes</name>
    <name type="common">Giant wood spider</name>
    <name type="synonym">Nephila maculata</name>
    <dbReference type="NCBI Taxonomy" id="299642"/>
    <lineage>
        <taxon>Eukaryota</taxon>
        <taxon>Metazoa</taxon>
        <taxon>Ecdysozoa</taxon>
        <taxon>Arthropoda</taxon>
        <taxon>Chelicerata</taxon>
        <taxon>Arachnida</taxon>
        <taxon>Araneae</taxon>
        <taxon>Araneomorphae</taxon>
        <taxon>Entelegynae</taxon>
        <taxon>Araneoidea</taxon>
        <taxon>Nephilidae</taxon>
        <taxon>Nephila</taxon>
    </lineage>
</organism>
<dbReference type="Proteomes" id="UP000887013">
    <property type="component" value="Unassembled WGS sequence"/>
</dbReference>
<accession>A0A8X6J074</accession>
<dbReference type="Gene3D" id="3.40.850.10">
    <property type="entry name" value="Kinesin motor domain"/>
    <property type="match status" value="1"/>
</dbReference>
<dbReference type="SUPFAM" id="SSF52540">
    <property type="entry name" value="P-loop containing nucleoside triphosphate hydrolases"/>
    <property type="match status" value="1"/>
</dbReference>
<evidence type="ECO:0000313" key="4">
    <source>
        <dbReference type="EMBL" id="GFS66189.1"/>
    </source>
</evidence>
<dbReference type="InterPro" id="IPR036961">
    <property type="entry name" value="Kinesin_motor_dom_sf"/>
</dbReference>
<keyword evidence="2" id="KW-0067">ATP-binding</keyword>
<dbReference type="InterPro" id="IPR027417">
    <property type="entry name" value="P-loop_NTPase"/>
</dbReference>
<evidence type="ECO:0000313" key="5">
    <source>
        <dbReference type="Proteomes" id="UP000887013"/>
    </source>
</evidence>
<reference evidence="4" key="1">
    <citation type="submission" date="2020-08" db="EMBL/GenBank/DDBJ databases">
        <title>Multicomponent nature underlies the extraordinary mechanical properties of spider dragline silk.</title>
        <authorList>
            <person name="Kono N."/>
            <person name="Nakamura H."/>
            <person name="Mori M."/>
            <person name="Yoshida Y."/>
            <person name="Ohtoshi R."/>
            <person name="Malay A.D."/>
            <person name="Moran D.A.P."/>
            <person name="Tomita M."/>
            <person name="Numata K."/>
            <person name="Arakawa K."/>
        </authorList>
    </citation>
    <scope>NUCLEOTIDE SEQUENCE</scope>
</reference>
<keyword evidence="5" id="KW-1185">Reference proteome</keyword>
<keyword evidence="3" id="KW-0175">Coiled coil</keyword>
<comment type="caution">
    <text evidence="4">The sequence shown here is derived from an EMBL/GenBank/DDBJ whole genome shotgun (WGS) entry which is preliminary data.</text>
</comment>
<protein>
    <submittedName>
        <fullName evidence="4">Uncharacterized protein</fullName>
    </submittedName>
</protein>
<evidence type="ECO:0000256" key="2">
    <source>
        <dbReference type="ARBA" id="ARBA00022840"/>
    </source>
</evidence>
<evidence type="ECO:0000256" key="1">
    <source>
        <dbReference type="ARBA" id="ARBA00022741"/>
    </source>
</evidence>
<sequence>MIPLSCKTDVSVCIQSSNYPVEDFDLPKVTVSYDTLEVSTSESHILKTFKFDKIYNQNFQDALESLCISVNEDIITGVNRILFSCNLADNNATSIANMNNLSSTILNCLCTTVNNQKNAEASLHVSCIETNDKGIFDLMHSGGIRDLKLFKIPNQNTEIKNLSEKPITAENEIDEILSAIFPKNKACNYTDCCHTVLSSVVIVKNKNSDGFECIKVGRFTLVDLASCVHFLKDVINFIHSRRESFYSTATDISQILNGKKDGKECCLNSIFKHSTSNAKISVILVLPSVLFDQKRSLHAIEIVSEIQNLTVKPQINEKLILRESLKDYAEEIKVLEKDLLIFKNSNGISISEQKYRSLKNKCVLTEEQLKELSRERKKLSDSVSSKNEILTRLQQEIMLMDIKIQDEGQKLKATKLALEETENKRIALDLEKMKKVDACLSLKTSLNSSVSCVKNQNVHLLKLKHQVEISMLNAKLLNEDITNYTKIVVLEQIKLKDNISSLLLYLKDALLNSSTQQHNFLVKANDFYQNFEEMFSQWKQQSTNFIYDFHNFMEENTCNCYSIRKNLYLEFMSLNSEQDKVIDIIMDCKNERKDMISCCSNNIQMSVEISIKLLKEILHLLEIVRAKMKEQLKTLESSIYSCSKDHKHFLNSIYSSLQSMHQYFEEQIVFSLQIKSKADDYHQELKVYADSEFMKIKEALSSIKNLFNMQQKHIFDKWNQQQAYLLETKKICERSSELLKQCNEEHFNLMEVLGQQCMFNIDELHLILTDQIGTIDSSCNQLFDIFNDINNNIENLSEESKKKIYEHESNMKDSLKIQSEKVTKCFKTAYLMTENIAEFLNEGLHNTRNSALSIIEHKIMKDANLIVSQLNNNIILYVSVHNNILKKSEDVFQQLPDIIKKRIENPEESIVFNHEEVLSSTPSSHFEKPKSIINERMKLLNKLKGVATAQMNSRIKSNSSLDWDFKLNESFKSLSTIRREAKVEINPNRSYIQRKVTK</sequence>
<dbReference type="OrthoDB" id="6426295at2759"/>
<keyword evidence="1" id="KW-0547">Nucleotide-binding</keyword>
<name>A0A8X6J074_NEPPI</name>